<keyword evidence="2" id="KW-1185">Reference proteome</keyword>
<reference evidence="1 2" key="1">
    <citation type="submission" date="2014-04" db="EMBL/GenBank/DDBJ databases">
        <authorList>
            <consortium name="DOE Joint Genome Institute"/>
            <person name="Kuo A."/>
            <person name="Ruytinx J."/>
            <person name="Rineau F."/>
            <person name="Colpaert J."/>
            <person name="Kohler A."/>
            <person name="Nagy L.G."/>
            <person name="Floudas D."/>
            <person name="Copeland A."/>
            <person name="Barry K.W."/>
            <person name="Cichocki N."/>
            <person name="Veneault-Fourrey C."/>
            <person name="LaButti K."/>
            <person name="Lindquist E.A."/>
            <person name="Lipzen A."/>
            <person name="Lundell T."/>
            <person name="Morin E."/>
            <person name="Murat C."/>
            <person name="Sun H."/>
            <person name="Tunlid A."/>
            <person name="Henrissat B."/>
            <person name="Grigoriev I.V."/>
            <person name="Hibbett D.S."/>
            <person name="Martin F."/>
            <person name="Nordberg H.P."/>
            <person name="Cantor M.N."/>
            <person name="Hua S.X."/>
        </authorList>
    </citation>
    <scope>NUCLEOTIDE SEQUENCE [LARGE SCALE GENOMIC DNA]</scope>
    <source>
        <strain evidence="1 2">UH-Slu-Lm8-n1</strain>
    </source>
</reference>
<gene>
    <name evidence="1" type="ORF">CY34DRAFT_200393</name>
</gene>
<sequence>MTFIAMPVQSYNLVVTHVFLGSPATLHSGVTLERVFLHILEDVHRASVPLKIRQGRHWAPSKLCAEDRSNLGFIKGHANLGCATSSIYTRTYCHQYVQIGPTFWFGGVEILPLTSCIPPKPTNHLAAEMITDK</sequence>
<protein>
    <submittedName>
        <fullName evidence="1">Uncharacterized protein</fullName>
    </submittedName>
</protein>
<evidence type="ECO:0000313" key="1">
    <source>
        <dbReference type="EMBL" id="KIK41563.1"/>
    </source>
</evidence>
<dbReference type="EMBL" id="KN835265">
    <property type="protein sequence ID" value="KIK41563.1"/>
    <property type="molecule type" value="Genomic_DNA"/>
</dbReference>
<proteinExistence type="predicted"/>
<reference evidence="2" key="2">
    <citation type="submission" date="2015-01" db="EMBL/GenBank/DDBJ databases">
        <title>Evolutionary Origins and Diversification of the Mycorrhizal Mutualists.</title>
        <authorList>
            <consortium name="DOE Joint Genome Institute"/>
            <consortium name="Mycorrhizal Genomics Consortium"/>
            <person name="Kohler A."/>
            <person name="Kuo A."/>
            <person name="Nagy L.G."/>
            <person name="Floudas D."/>
            <person name="Copeland A."/>
            <person name="Barry K.W."/>
            <person name="Cichocki N."/>
            <person name="Veneault-Fourrey C."/>
            <person name="LaButti K."/>
            <person name="Lindquist E.A."/>
            <person name="Lipzen A."/>
            <person name="Lundell T."/>
            <person name="Morin E."/>
            <person name="Murat C."/>
            <person name="Riley R."/>
            <person name="Ohm R."/>
            <person name="Sun H."/>
            <person name="Tunlid A."/>
            <person name="Henrissat B."/>
            <person name="Grigoriev I.V."/>
            <person name="Hibbett D.S."/>
            <person name="Martin F."/>
        </authorList>
    </citation>
    <scope>NUCLEOTIDE SEQUENCE [LARGE SCALE GENOMIC DNA]</scope>
    <source>
        <strain evidence="2">UH-Slu-Lm8-n1</strain>
    </source>
</reference>
<dbReference type="AlphaFoldDB" id="A0A0D0BE25"/>
<dbReference type="InParanoid" id="A0A0D0BE25"/>
<name>A0A0D0BE25_9AGAM</name>
<dbReference type="Proteomes" id="UP000054485">
    <property type="component" value="Unassembled WGS sequence"/>
</dbReference>
<evidence type="ECO:0000313" key="2">
    <source>
        <dbReference type="Proteomes" id="UP000054485"/>
    </source>
</evidence>
<dbReference type="HOGENOM" id="CLU_1908081_0_0_1"/>
<accession>A0A0D0BE25</accession>
<organism evidence="1 2">
    <name type="scientific">Suillus luteus UH-Slu-Lm8-n1</name>
    <dbReference type="NCBI Taxonomy" id="930992"/>
    <lineage>
        <taxon>Eukaryota</taxon>
        <taxon>Fungi</taxon>
        <taxon>Dikarya</taxon>
        <taxon>Basidiomycota</taxon>
        <taxon>Agaricomycotina</taxon>
        <taxon>Agaricomycetes</taxon>
        <taxon>Agaricomycetidae</taxon>
        <taxon>Boletales</taxon>
        <taxon>Suillineae</taxon>
        <taxon>Suillaceae</taxon>
        <taxon>Suillus</taxon>
    </lineage>
</organism>